<keyword evidence="4" id="KW-1185">Reference proteome</keyword>
<feature type="region of interest" description="Disordered" evidence="1">
    <location>
        <begin position="422"/>
        <end position="468"/>
    </location>
</feature>
<sequence length="468" mass="52896">MSVGFGFSAGDFIAALNLVSTIVDALRDSGESSTEYRKIISQLFTLETALISAKLIELDDAQQAERIALMQAASQCQRTIDALWDKIKKYQPSLRHDGGESRMKVRWRKIQWALCRKEDLARFKADLMAHTNSNEMLLNTVQIAATNIDSKKKNEQHRTMAAKIQENYFGCMQRIGLVVERVSTGIQQGKELLELTAKIFQTNVKIFQMVVKIHQIITQIGGQIQRQQPVYLIDAIGRQSAFHLEFILSAEALVSVVRANFRDIGPGARKIERGEFVIQDSASKIDVDLARPWETPSDNRSPLLSNSVYHQQPVASTGYALLLPRAHTSRTYPRRQCFHATQTPSENRGPPLSSSAYYKRPVVTPSYRPPSPGSFYINYADPQYSTPRQIISPPQITASLQWQYSSYQYPTPQQYSSQYTMSAQPQYLRPSTQEQTDYFAPKATPRPISSRFSSVDIPRSQSVFEPAE</sequence>
<gene>
    <name evidence="3" type="ORF">IFR04_005689</name>
</gene>
<dbReference type="AlphaFoldDB" id="A0A8H7WBH8"/>
<evidence type="ECO:0000259" key="2">
    <source>
        <dbReference type="Pfam" id="PF22893"/>
    </source>
</evidence>
<dbReference type="OrthoDB" id="3045089at2759"/>
<accession>A0A8H7WBH8</accession>
<feature type="compositionally biased region" description="Polar residues" evidence="1">
    <location>
        <begin position="459"/>
        <end position="468"/>
    </location>
</feature>
<proteinExistence type="predicted"/>
<dbReference type="PANTHER" id="PTHR38886">
    <property type="entry name" value="SESA DOMAIN-CONTAINING PROTEIN"/>
    <property type="match status" value="1"/>
</dbReference>
<dbReference type="InterPro" id="IPR054464">
    <property type="entry name" value="ULD_fung"/>
</dbReference>
<dbReference type="Pfam" id="PF22893">
    <property type="entry name" value="ULD_2"/>
    <property type="match status" value="1"/>
</dbReference>
<name>A0A8H7WBH8_9HELO</name>
<feature type="compositionally biased region" description="Polar residues" evidence="1">
    <location>
        <begin position="422"/>
        <end position="436"/>
    </location>
</feature>
<organism evidence="3 4">
    <name type="scientific">Cadophora malorum</name>
    <dbReference type="NCBI Taxonomy" id="108018"/>
    <lineage>
        <taxon>Eukaryota</taxon>
        <taxon>Fungi</taxon>
        <taxon>Dikarya</taxon>
        <taxon>Ascomycota</taxon>
        <taxon>Pezizomycotina</taxon>
        <taxon>Leotiomycetes</taxon>
        <taxon>Helotiales</taxon>
        <taxon>Ploettnerulaceae</taxon>
        <taxon>Cadophora</taxon>
    </lineage>
</organism>
<dbReference type="PANTHER" id="PTHR38886:SF1">
    <property type="entry name" value="NACHT-NTPASE AND P-LOOP NTPASES N-TERMINAL DOMAIN-CONTAINING PROTEIN"/>
    <property type="match status" value="1"/>
</dbReference>
<evidence type="ECO:0000313" key="4">
    <source>
        <dbReference type="Proteomes" id="UP000664132"/>
    </source>
</evidence>
<evidence type="ECO:0000256" key="1">
    <source>
        <dbReference type="SAM" id="MobiDB-lite"/>
    </source>
</evidence>
<protein>
    <recommendedName>
        <fullName evidence="2">Ubiquitin-like domain-containing protein</fullName>
    </recommendedName>
</protein>
<dbReference type="Proteomes" id="UP000664132">
    <property type="component" value="Unassembled WGS sequence"/>
</dbReference>
<comment type="caution">
    <text evidence="3">The sequence shown here is derived from an EMBL/GenBank/DDBJ whole genome shotgun (WGS) entry which is preliminary data.</text>
</comment>
<feature type="domain" description="Ubiquitin-like" evidence="2">
    <location>
        <begin position="226"/>
        <end position="294"/>
    </location>
</feature>
<reference evidence="3" key="1">
    <citation type="submission" date="2021-02" db="EMBL/GenBank/DDBJ databases">
        <title>Genome sequence Cadophora malorum strain M34.</title>
        <authorList>
            <person name="Stefanovic E."/>
            <person name="Vu D."/>
            <person name="Scully C."/>
            <person name="Dijksterhuis J."/>
            <person name="Roader J."/>
            <person name="Houbraken J."/>
        </authorList>
    </citation>
    <scope>NUCLEOTIDE SEQUENCE</scope>
    <source>
        <strain evidence="3">M34</strain>
    </source>
</reference>
<dbReference type="EMBL" id="JAFJYH010000070">
    <property type="protein sequence ID" value="KAG4421169.1"/>
    <property type="molecule type" value="Genomic_DNA"/>
</dbReference>
<evidence type="ECO:0000313" key="3">
    <source>
        <dbReference type="EMBL" id="KAG4421169.1"/>
    </source>
</evidence>